<evidence type="ECO:0000256" key="3">
    <source>
        <dbReference type="PROSITE-ProRule" id="PRU00339"/>
    </source>
</evidence>
<name>A0A9D4VE71_ADICA</name>
<reference evidence="5" key="1">
    <citation type="submission" date="2021-01" db="EMBL/GenBank/DDBJ databases">
        <title>Adiantum capillus-veneris genome.</title>
        <authorList>
            <person name="Fang Y."/>
            <person name="Liao Q."/>
        </authorList>
    </citation>
    <scope>NUCLEOTIDE SEQUENCE</scope>
    <source>
        <strain evidence="5">H3</strain>
        <tissue evidence="5">Leaf</tissue>
    </source>
</reference>
<protein>
    <submittedName>
        <fullName evidence="5">Uncharacterized protein</fullName>
    </submittedName>
</protein>
<dbReference type="SUPFAM" id="SSF48452">
    <property type="entry name" value="TPR-like"/>
    <property type="match status" value="1"/>
</dbReference>
<dbReference type="PROSITE" id="PS50005">
    <property type="entry name" value="TPR"/>
    <property type="match status" value="1"/>
</dbReference>
<evidence type="ECO:0000256" key="1">
    <source>
        <dbReference type="ARBA" id="ARBA00022737"/>
    </source>
</evidence>
<evidence type="ECO:0000313" key="5">
    <source>
        <dbReference type="EMBL" id="KAI5084749.1"/>
    </source>
</evidence>
<evidence type="ECO:0000313" key="7">
    <source>
        <dbReference type="Proteomes" id="UP000886520"/>
    </source>
</evidence>
<dbReference type="Pfam" id="PF14559">
    <property type="entry name" value="TPR_19"/>
    <property type="match status" value="1"/>
</dbReference>
<dbReference type="SMART" id="SM00028">
    <property type="entry name" value="TPR"/>
    <property type="match status" value="2"/>
</dbReference>
<dbReference type="PANTHER" id="PTHR44858:SF1">
    <property type="entry name" value="UDP-N-ACETYLGLUCOSAMINE--PEPTIDE N-ACETYLGLUCOSAMINYLTRANSFERASE SPINDLY-RELATED"/>
    <property type="match status" value="1"/>
</dbReference>
<dbReference type="Gene3D" id="1.25.40.10">
    <property type="entry name" value="Tetratricopeptide repeat domain"/>
    <property type="match status" value="1"/>
</dbReference>
<keyword evidence="4" id="KW-0472">Membrane</keyword>
<keyword evidence="4" id="KW-0812">Transmembrane</keyword>
<sequence length="212" mass="23088">MENFAIQVVTVLVGLCVVWLAQFLSKKYMGPTRARGRKKAQARHHFVKGAQALAKSRTCSGKPSEARSLAKEANSEADMAIMLDPLDAACHVLKALALEQQGLFPAALRSMDVALSPEVVKNLTPSEMSDALMKRGGLLLSTSKGRRNLDAAISDFQKSLEITPDNVKVLCMLAVCLEKNRSYAEAEKTYVRALALDPDSDEARSGMARLRP</sequence>
<keyword evidence="7" id="KW-1185">Reference proteome</keyword>
<dbReference type="InterPro" id="IPR050498">
    <property type="entry name" value="Ycf3"/>
</dbReference>
<evidence type="ECO:0000313" key="6">
    <source>
        <dbReference type="EMBL" id="KAI5084875.1"/>
    </source>
</evidence>
<dbReference type="Proteomes" id="UP000886520">
    <property type="component" value="Chromosome 1"/>
</dbReference>
<evidence type="ECO:0000256" key="2">
    <source>
        <dbReference type="ARBA" id="ARBA00022803"/>
    </source>
</evidence>
<feature type="transmembrane region" description="Helical" evidence="4">
    <location>
        <begin position="6"/>
        <end position="25"/>
    </location>
</feature>
<dbReference type="InterPro" id="IPR011990">
    <property type="entry name" value="TPR-like_helical_dom_sf"/>
</dbReference>
<dbReference type="AlphaFoldDB" id="A0A9D4VE71"/>
<keyword evidence="2 3" id="KW-0802">TPR repeat</keyword>
<dbReference type="InterPro" id="IPR019734">
    <property type="entry name" value="TPR_rpt"/>
</dbReference>
<accession>A0A9D4VE71</accession>
<gene>
    <name evidence="5" type="ORF">GOP47_0000918</name>
    <name evidence="6" type="ORF">GOP47_0001044</name>
</gene>
<dbReference type="EMBL" id="JABFUD020000001">
    <property type="protein sequence ID" value="KAI5084875.1"/>
    <property type="molecule type" value="Genomic_DNA"/>
</dbReference>
<organism evidence="5 7">
    <name type="scientific">Adiantum capillus-veneris</name>
    <name type="common">Maidenhair fern</name>
    <dbReference type="NCBI Taxonomy" id="13818"/>
    <lineage>
        <taxon>Eukaryota</taxon>
        <taxon>Viridiplantae</taxon>
        <taxon>Streptophyta</taxon>
        <taxon>Embryophyta</taxon>
        <taxon>Tracheophyta</taxon>
        <taxon>Polypodiopsida</taxon>
        <taxon>Polypodiidae</taxon>
        <taxon>Polypodiales</taxon>
        <taxon>Pteridineae</taxon>
        <taxon>Pteridaceae</taxon>
        <taxon>Vittarioideae</taxon>
        <taxon>Adiantum</taxon>
    </lineage>
</organism>
<comment type="caution">
    <text evidence="5">The sequence shown here is derived from an EMBL/GenBank/DDBJ whole genome shotgun (WGS) entry which is preliminary data.</text>
</comment>
<proteinExistence type="predicted"/>
<keyword evidence="4" id="KW-1133">Transmembrane helix</keyword>
<evidence type="ECO:0000256" key="4">
    <source>
        <dbReference type="SAM" id="Phobius"/>
    </source>
</evidence>
<dbReference type="EMBL" id="JABFUD020000001">
    <property type="protein sequence ID" value="KAI5084749.1"/>
    <property type="molecule type" value="Genomic_DNA"/>
</dbReference>
<dbReference type="OrthoDB" id="1870799at2759"/>
<feature type="repeat" description="TPR" evidence="3">
    <location>
        <begin position="167"/>
        <end position="200"/>
    </location>
</feature>
<keyword evidence="1" id="KW-0677">Repeat</keyword>
<dbReference type="PANTHER" id="PTHR44858">
    <property type="entry name" value="TETRATRICOPEPTIDE REPEAT PROTEIN 6"/>
    <property type="match status" value="1"/>
</dbReference>